<protein>
    <recommendedName>
        <fullName evidence="3">ABC transporter domain-containing protein</fullName>
    </recommendedName>
</protein>
<dbReference type="GO" id="GO:0016020">
    <property type="term" value="C:membrane"/>
    <property type="evidence" value="ECO:0007669"/>
    <property type="project" value="InterPro"/>
</dbReference>
<feature type="transmembrane region" description="Helical" evidence="2">
    <location>
        <begin position="1026"/>
        <end position="1048"/>
    </location>
</feature>
<feature type="transmembrane region" description="Helical" evidence="2">
    <location>
        <begin position="1181"/>
        <end position="1200"/>
    </location>
</feature>
<feature type="domain" description="ABC transporter" evidence="3">
    <location>
        <begin position="399"/>
        <end position="630"/>
    </location>
</feature>
<feature type="region of interest" description="Disordered" evidence="1">
    <location>
        <begin position="1675"/>
        <end position="1701"/>
    </location>
</feature>
<dbReference type="Proteomes" id="UP001283361">
    <property type="component" value="Unassembled WGS sequence"/>
</dbReference>
<dbReference type="GO" id="GO:0005319">
    <property type="term" value="F:lipid transporter activity"/>
    <property type="evidence" value="ECO:0007669"/>
    <property type="project" value="TreeGrafter"/>
</dbReference>
<keyword evidence="5" id="KW-1185">Reference proteome</keyword>
<dbReference type="Gene3D" id="3.40.50.300">
    <property type="entry name" value="P-loop containing nucleotide triphosphate hydrolases"/>
    <property type="match status" value="2"/>
</dbReference>
<comment type="caution">
    <text evidence="4">The sequence shown here is derived from an EMBL/GenBank/DDBJ whole genome shotgun (WGS) entry which is preliminary data.</text>
</comment>
<feature type="domain" description="ABC transporter" evidence="3">
    <location>
        <begin position="1329"/>
        <end position="1572"/>
    </location>
</feature>
<evidence type="ECO:0000256" key="1">
    <source>
        <dbReference type="SAM" id="MobiDB-lite"/>
    </source>
</evidence>
<dbReference type="GO" id="GO:0016887">
    <property type="term" value="F:ATP hydrolysis activity"/>
    <property type="evidence" value="ECO:0007669"/>
    <property type="project" value="InterPro"/>
</dbReference>
<feature type="transmembrane region" description="Helical" evidence="2">
    <location>
        <begin position="1064"/>
        <end position="1083"/>
    </location>
</feature>
<gene>
    <name evidence="4" type="ORF">RRG08_004912</name>
</gene>
<dbReference type="EMBL" id="JAWDGP010003892">
    <property type="protein sequence ID" value="KAK3769660.1"/>
    <property type="molecule type" value="Genomic_DNA"/>
</dbReference>
<feature type="transmembrane region" description="Helical" evidence="2">
    <location>
        <begin position="988"/>
        <end position="1005"/>
    </location>
</feature>
<evidence type="ECO:0000256" key="2">
    <source>
        <dbReference type="SAM" id="Phobius"/>
    </source>
</evidence>
<evidence type="ECO:0000313" key="5">
    <source>
        <dbReference type="Proteomes" id="UP001283361"/>
    </source>
</evidence>
<feature type="transmembrane region" description="Helical" evidence="2">
    <location>
        <begin position="336"/>
        <end position="356"/>
    </location>
</feature>
<feature type="compositionally biased region" description="Basic and acidic residues" evidence="1">
    <location>
        <begin position="1692"/>
        <end position="1701"/>
    </location>
</feature>
<reference evidence="4" key="1">
    <citation type="journal article" date="2023" name="G3 (Bethesda)">
        <title>A reference genome for the long-term kleptoplast-retaining sea slug Elysia crispata morphotype clarki.</title>
        <authorList>
            <person name="Eastman K.E."/>
            <person name="Pendleton A.L."/>
            <person name="Shaikh M.A."/>
            <person name="Suttiyut T."/>
            <person name="Ogas R."/>
            <person name="Tomko P."/>
            <person name="Gavelis G."/>
            <person name="Widhalm J.R."/>
            <person name="Wisecaver J.H."/>
        </authorList>
    </citation>
    <scope>NUCLEOTIDE SEQUENCE</scope>
    <source>
        <strain evidence="4">ECLA1</strain>
    </source>
</reference>
<organism evidence="4 5">
    <name type="scientific">Elysia crispata</name>
    <name type="common">lettuce slug</name>
    <dbReference type="NCBI Taxonomy" id="231223"/>
    <lineage>
        <taxon>Eukaryota</taxon>
        <taxon>Metazoa</taxon>
        <taxon>Spiralia</taxon>
        <taxon>Lophotrochozoa</taxon>
        <taxon>Mollusca</taxon>
        <taxon>Gastropoda</taxon>
        <taxon>Heterobranchia</taxon>
        <taxon>Euthyneura</taxon>
        <taxon>Panpulmonata</taxon>
        <taxon>Sacoglossa</taxon>
        <taxon>Placobranchoidea</taxon>
        <taxon>Plakobranchidae</taxon>
        <taxon>Elysia</taxon>
    </lineage>
</organism>
<proteinExistence type="predicted"/>
<keyword evidence="2" id="KW-0812">Transmembrane</keyword>
<feature type="transmembrane region" description="Helical" evidence="2">
    <location>
        <begin position="148"/>
        <end position="166"/>
    </location>
</feature>
<evidence type="ECO:0000313" key="4">
    <source>
        <dbReference type="EMBL" id="KAK3769660.1"/>
    </source>
</evidence>
<feature type="transmembrane region" description="Helical" evidence="2">
    <location>
        <begin position="187"/>
        <end position="209"/>
    </location>
</feature>
<dbReference type="InterPro" id="IPR026082">
    <property type="entry name" value="ABCA"/>
</dbReference>
<keyword evidence="2" id="KW-1133">Transmembrane helix</keyword>
<feature type="transmembrane region" description="Helical" evidence="2">
    <location>
        <begin position="229"/>
        <end position="249"/>
    </location>
</feature>
<dbReference type="Pfam" id="PF00005">
    <property type="entry name" value="ABC_tran"/>
    <property type="match status" value="2"/>
</dbReference>
<name>A0AAE0ZI60_9GAST</name>
<accession>A0AAE0ZI60</accession>
<dbReference type="PROSITE" id="PS50893">
    <property type="entry name" value="ABC_TRANSPORTER_2"/>
    <property type="match status" value="2"/>
</dbReference>
<dbReference type="PANTHER" id="PTHR19229">
    <property type="entry name" value="ATP-BINDING CASSETTE TRANSPORTER SUBFAMILY A ABCA"/>
    <property type="match status" value="1"/>
</dbReference>
<dbReference type="GO" id="GO:0140359">
    <property type="term" value="F:ABC-type transporter activity"/>
    <property type="evidence" value="ECO:0007669"/>
    <property type="project" value="InterPro"/>
</dbReference>
<sequence>MTETVEAVRKKGLRLKESSLHFETTPIALPWQDQAVPFQSEYSMERFMRQQPGVLQYAFAFSIPGTSYPQLSPVLDIISYLHDKEFCYNKGYPPCPGDVYIAKVIMEAFVNAHSRRENNVTLTYYAVQEGARRRDPIFHYWATETLKILYITMLAFIIWVVIYVLAAEREIIQLTLRRMGISLGLNYAANFTILMLCVLFILNSISVSLSIPYFGNVPIIYSTDVTVRASFNLCYSASLVSYCVLGSVLFHKASKCVMFTCLLFVIVVYLDNCWDPPPILAAALKVLHVSGTTNGIHSTLHLERTATEKQWSDTNLKLKSEDMDLLSKVAQMNVDLFLLFISTPMHLLVAALVVFLRSRTQSIQYKIMKRLWAKSSNAAEFHQNMSNYEDQPDIENPCVVFEHVNTVGDSSLEPLEDINWVVPEGEVSVAVGMEHSGRLSVLSVIYGESKPKSGRATVFGLDCGKDSTKILRNCGVCPRNTKGVFMNLTVRENFWVFFKLRHYYQQRHKVKMDALVKDAGLEEVLDTQFWKLSEDDQASVKVALAFAGDSKLVILEDPTKDMDSHVKTRLWHLIKARSKGRTVIISTLCMTEAQMIGDRITIFLDGHIHCSGSVQYVKTFFGIGYHLDIEKRCGADSMKIRSLCRHFCPDCVLVEESRKRSLFLLPSSELGNVEDLLDYLEHNQKKLNIASYDLQGSRLENAFLNLISGNAELGFMMDMTSEDTLLLSSPRQERSECERYKAPNQLGSTSNIGQSSSVKVDAPGTGSPIESFAIDRHRGIKLYLSRLWILIVTRFLVHCRRMDIESCQAAAIVMLVLYYKQHDHSDWYHGEKVVDHRFDPGEFCPSPIILSMANGREALSRNVDNQRLWQNLMEVHSKDIISGCFLVWECMSASGTNKTHMEACIGAQTETFSLPAYGIQLTPETGILMSAQLFLTHRIPEISLTPAMTAVMETFLRFATNDTEGKYKIHYRSVFEPPRFSKKRLDEVLGVIAIIIFIYIPYQSINRHLIGRTQYDQISGASPFCSWMAIFLTDMVSYISLAIVHFLVTQYTTPIYPVENQTDYMIVIVVLYGAVMLNHIYFLQRFFRHAMLGTVTIVFIIHFSAQTMIMNQENPTEKTHMKHLHLILPGHFLPAYVFHFSHNYHVHTYCPSHISHQCAEKDYTHQCCLASLEKLETDLSLYVWVGFAHLIFWTSLLLLFEYHIHTMVFRYLCDKSIRFKSYTHSESSAAIRQSSSKLSSVYYMRSATYIKQTTSKLVHIGSLIGFKDEEEEEEEEEKKEVEQLPVRSISDFGSNVDPIKMKMSNKEDLEKAIPEEDRQHEQESGVLKLKSHQIESTKSLEQDASSILVIANLKKLPLLHDVSVTVVMGEVFCFVSPDMDVTSELLRCISGRNKLDDGQILYNGRPFGYRHPMTPVTIGYCSAEETFGRKLSPREILALYCTLRGVVHVEKEVKIILKVFKLSSLADMEPSYLSEGALARFRVAKAVVGEPDLVLLDQPMKNLDSVGKLIVWKAINRLKERGKMVIMSSNSIDECADLANRVAIIGQGKVMFVSSPQGIRSRFMNSYSLTSRLDSCDNHLVAMLVPTLRQRFPQSEIFVDSLNYLHVLLPFRTDSLADIFRLMASVKKHLKVSDFVLRHTSLDNIVDLLKTNAMDKLEKNQPQADEKFRVTFQRQDQAHDAVPASTSFTTELKPDSTKALQ</sequence>
<dbReference type="InterPro" id="IPR027417">
    <property type="entry name" value="P-loop_NTPase"/>
</dbReference>
<evidence type="ECO:0000259" key="3">
    <source>
        <dbReference type="PROSITE" id="PS50893"/>
    </source>
</evidence>
<dbReference type="InterPro" id="IPR003439">
    <property type="entry name" value="ABC_transporter-like_ATP-bd"/>
</dbReference>
<keyword evidence="2" id="KW-0472">Membrane</keyword>
<feature type="transmembrane region" description="Helical" evidence="2">
    <location>
        <begin position="1090"/>
        <end position="1109"/>
    </location>
</feature>
<dbReference type="GO" id="GO:0005524">
    <property type="term" value="F:ATP binding"/>
    <property type="evidence" value="ECO:0007669"/>
    <property type="project" value="InterPro"/>
</dbReference>
<dbReference type="SUPFAM" id="SSF52540">
    <property type="entry name" value="P-loop containing nucleoside triphosphate hydrolases"/>
    <property type="match status" value="2"/>
</dbReference>